<name>A0ABW1JQ69_9NOCA</name>
<proteinExistence type="predicted"/>
<reference evidence="2" key="1">
    <citation type="journal article" date="2019" name="Int. J. Syst. Evol. Microbiol.">
        <title>The Global Catalogue of Microorganisms (GCM) 10K type strain sequencing project: providing services to taxonomists for standard genome sequencing and annotation.</title>
        <authorList>
            <consortium name="The Broad Institute Genomics Platform"/>
            <consortium name="The Broad Institute Genome Sequencing Center for Infectious Disease"/>
            <person name="Wu L."/>
            <person name="Ma J."/>
        </authorList>
    </citation>
    <scope>NUCLEOTIDE SEQUENCE [LARGE SCALE GENOMIC DNA]</scope>
    <source>
        <strain evidence="2">CCUG 36956</strain>
    </source>
</reference>
<comment type="caution">
    <text evidence="1">The sequence shown here is derived from an EMBL/GenBank/DDBJ whole genome shotgun (WGS) entry which is preliminary data.</text>
</comment>
<dbReference type="Proteomes" id="UP001596223">
    <property type="component" value="Unassembled WGS sequence"/>
</dbReference>
<evidence type="ECO:0008006" key="3">
    <source>
        <dbReference type="Google" id="ProtNLM"/>
    </source>
</evidence>
<dbReference type="SUPFAM" id="SSF52266">
    <property type="entry name" value="SGNH hydrolase"/>
    <property type="match status" value="1"/>
</dbReference>
<protein>
    <recommendedName>
        <fullName evidence="3">SGNH hydrolase-type esterase domain-containing protein</fullName>
    </recommendedName>
</protein>
<accession>A0ABW1JQ69</accession>
<sequence length="47" mass="4985">MGHDTCRDAATRWVEPPIPSHLDTNPVHPNAVGQIATAAIVRAAIGR</sequence>
<evidence type="ECO:0000313" key="2">
    <source>
        <dbReference type="Proteomes" id="UP001596223"/>
    </source>
</evidence>
<dbReference type="RefSeq" id="WP_378601307.1">
    <property type="nucleotide sequence ID" value="NZ_JBHSQN010000002.1"/>
</dbReference>
<dbReference type="EMBL" id="JBHSQN010000002">
    <property type="protein sequence ID" value="MFC6010838.1"/>
    <property type="molecule type" value="Genomic_DNA"/>
</dbReference>
<keyword evidence="2" id="KW-1185">Reference proteome</keyword>
<gene>
    <name evidence="1" type="ORF">ACFP3H_07220</name>
</gene>
<organism evidence="1 2">
    <name type="scientific">Nocardia lasii</name>
    <dbReference type="NCBI Taxonomy" id="1616107"/>
    <lineage>
        <taxon>Bacteria</taxon>
        <taxon>Bacillati</taxon>
        <taxon>Actinomycetota</taxon>
        <taxon>Actinomycetes</taxon>
        <taxon>Mycobacteriales</taxon>
        <taxon>Nocardiaceae</taxon>
        <taxon>Nocardia</taxon>
    </lineage>
</organism>
<evidence type="ECO:0000313" key="1">
    <source>
        <dbReference type="EMBL" id="MFC6010838.1"/>
    </source>
</evidence>